<dbReference type="InterPro" id="IPR021804">
    <property type="entry name" value="DUF3375"/>
</dbReference>
<accession>A0ABQ3WT94</accession>
<organism evidence="1">
    <name type="scientific">Actinoplanes campanulatus</name>
    <dbReference type="NCBI Taxonomy" id="113559"/>
    <lineage>
        <taxon>Bacteria</taxon>
        <taxon>Bacillati</taxon>
        <taxon>Actinomycetota</taxon>
        <taxon>Actinomycetes</taxon>
        <taxon>Micromonosporales</taxon>
        <taxon>Micromonosporaceae</taxon>
        <taxon>Actinoplanes</taxon>
    </lineage>
</organism>
<evidence type="ECO:0008006" key="2">
    <source>
        <dbReference type="Google" id="ProtNLM"/>
    </source>
</evidence>
<reference evidence="1" key="1">
    <citation type="submission" date="2021-01" db="EMBL/GenBank/DDBJ databases">
        <title>Whole genome shotgun sequence of Actinoplanes capillaceus NBRC 16408.</title>
        <authorList>
            <person name="Komaki H."/>
            <person name="Tamura T."/>
        </authorList>
    </citation>
    <scope>NUCLEOTIDE SEQUENCE [LARGE SCALE GENOMIC DNA]</scope>
    <source>
        <strain evidence="1">NBRC 16408</strain>
    </source>
</reference>
<protein>
    <recommendedName>
        <fullName evidence="2">DUF3375 domain-containing protein</fullName>
    </recommendedName>
</protein>
<dbReference type="EMBL" id="BOMF01000128">
    <property type="protein sequence ID" value="GID49507.1"/>
    <property type="molecule type" value="Genomic_DNA"/>
</dbReference>
<sequence>MEIDEIETLRRNSAAWRLLRADHAPLILYFLGKAFTEQNLRSIAASELAGQLDDELAAVNEQAGEIVFPRPAKAYLEDWARPEAGWLRKFYPPGSDEPHFDATPAVEKAVTWVRSLPSRSFVGTESRLNIVFDLLRQLAFGTETDPDARLEELYRRRAEIDAEIGRVLAGDIPIMDTAAQRDRYQQLTATARGLLADFREVEANFRTLDRDLREKVALWQGTKGALLDDVLGSRNAITDSDQGRSFHAFYDFLLSAQRQTELADLLKQVHELPAIDDHDPRMRRIHHDWLDAGERTQATVRLLSEQLRKFLDDHVWLENRRVMDVLRSIEAQALRLRDRPADAFVMDIDAAAPTIALALERPLYRPGNRAVLDSSVPGEDEVEVDVSALFEQVYVDPGRLRAAVTRALQHETHVELPDVIAQQPLEQGLAELVTYLTLTDPTFDTILDENQRQQVSWVNPGGGSRRRARLPRVIFTRAAGQVNAA</sequence>
<comment type="caution">
    <text evidence="1">The sequence shown here is derived from an EMBL/GenBank/DDBJ whole genome shotgun (WGS) entry which is preliminary data.</text>
</comment>
<proteinExistence type="predicted"/>
<name>A0ABQ3WT94_9ACTN</name>
<gene>
    <name evidence="1" type="ORF">Aca07nite_67820</name>
</gene>
<dbReference type="RefSeq" id="WP_204299607.1">
    <property type="nucleotide sequence ID" value="NZ_BAAAGQ010000020.1"/>
</dbReference>
<dbReference type="Pfam" id="PF11855">
    <property type="entry name" value="DUF3375"/>
    <property type="match status" value="1"/>
</dbReference>
<evidence type="ECO:0000313" key="1">
    <source>
        <dbReference type="EMBL" id="GID49507.1"/>
    </source>
</evidence>